<dbReference type="Proteomes" id="UP000227088">
    <property type="component" value="Unassembled WGS sequence"/>
</dbReference>
<dbReference type="Gene3D" id="1.10.490.10">
    <property type="entry name" value="Globins"/>
    <property type="match status" value="1"/>
</dbReference>
<comment type="caution">
    <text evidence="1">The sequence shown here is derived from an EMBL/GenBank/DDBJ whole genome shotgun (WGS) entry which is preliminary data.</text>
</comment>
<evidence type="ECO:0000313" key="2">
    <source>
        <dbReference type="Proteomes" id="UP000227088"/>
    </source>
</evidence>
<dbReference type="SUPFAM" id="SSF46458">
    <property type="entry name" value="Globin-like"/>
    <property type="match status" value="1"/>
</dbReference>
<dbReference type="GO" id="GO:0020037">
    <property type="term" value="F:heme binding"/>
    <property type="evidence" value="ECO:0007669"/>
    <property type="project" value="InterPro"/>
</dbReference>
<dbReference type="AlphaFoldDB" id="A0A1Y5HY95"/>
<evidence type="ECO:0000313" key="1">
    <source>
        <dbReference type="EMBL" id="OUS39795.1"/>
    </source>
</evidence>
<reference evidence="2" key="1">
    <citation type="journal article" date="2017" name="Proc. Natl. Acad. Sci. U.S.A.">
        <title>Simulation of Deepwater Horizon oil plume reveals substrate specialization within a complex community of hydrocarbon degraders.</title>
        <authorList>
            <person name="Hu P."/>
            <person name="Dubinsky E.A."/>
            <person name="Probst A.J."/>
            <person name="Wang J."/>
            <person name="Sieber C.M.K."/>
            <person name="Tom L.M."/>
            <person name="Gardinali P."/>
            <person name="Banfield J.F."/>
            <person name="Atlas R.M."/>
            <person name="Andersen G.L."/>
        </authorList>
    </citation>
    <scope>NUCLEOTIDE SEQUENCE [LARGE SCALE GENOMIC DNA]</scope>
</reference>
<protein>
    <submittedName>
        <fullName evidence="1">Globin</fullName>
    </submittedName>
</protein>
<proteinExistence type="predicted"/>
<dbReference type="EMBL" id="MABE01000523">
    <property type="protein sequence ID" value="OUS39795.1"/>
    <property type="molecule type" value="Genomic_DNA"/>
</dbReference>
<accession>A0A1Y5HY95</accession>
<sequence length="136" mass="15774">MSTHLDPAEGVFQSYGRACNDPRFFEVFYTNFLGKSDEIRAMFVDTDMSAQRSLLRGGVMWLVMHARGMSDTKLRALGESHSKKRMNIHPSLYGQWLDALVETLHEFDPEFNAELDRVWREVLNPGIKLIQDMYEN</sequence>
<gene>
    <name evidence="1" type="ORF">A9R00_09095</name>
</gene>
<name>A0A1Y5HY95_OLEAN</name>
<dbReference type="GO" id="GO:0019825">
    <property type="term" value="F:oxygen binding"/>
    <property type="evidence" value="ECO:0007669"/>
    <property type="project" value="InterPro"/>
</dbReference>
<dbReference type="InterPro" id="IPR012292">
    <property type="entry name" value="Globin/Proto"/>
</dbReference>
<dbReference type="CDD" id="cd01040">
    <property type="entry name" value="Mb-like"/>
    <property type="match status" value="1"/>
</dbReference>
<organism evidence="1 2">
    <name type="scientific">Oleispira antarctica</name>
    <dbReference type="NCBI Taxonomy" id="188908"/>
    <lineage>
        <taxon>Bacteria</taxon>
        <taxon>Pseudomonadati</taxon>
        <taxon>Pseudomonadota</taxon>
        <taxon>Gammaproteobacteria</taxon>
        <taxon>Oceanospirillales</taxon>
        <taxon>Oceanospirillaceae</taxon>
        <taxon>Oleispira</taxon>
    </lineage>
</organism>
<dbReference type="InterPro" id="IPR044399">
    <property type="entry name" value="Mb-like_M"/>
</dbReference>
<dbReference type="InterPro" id="IPR009050">
    <property type="entry name" value="Globin-like_sf"/>
</dbReference>